<dbReference type="Pfam" id="PF09723">
    <property type="entry name" value="Zn_ribbon_8"/>
    <property type="match status" value="1"/>
</dbReference>
<evidence type="ECO:0000313" key="3">
    <source>
        <dbReference type="EMBL" id="SCM67295.1"/>
    </source>
</evidence>
<keyword evidence="4" id="KW-1185">Reference proteome</keyword>
<protein>
    <submittedName>
        <fullName evidence="3">Putative formamidase regulatory protein, FmdB</fullName>
    </submittedName>
</protein>
<evidence type="ECO:0000256" key="1">
    <source>
        <dbReference type="SAM" id="MobiDB-lite"/>
    </source>
</evidence>
<dbReference type="InterPro" id="IPR013429">
    <property type="entry name" value="Regulatory_FmdB_Zinc_ribbon"/>
</dbReference>
<proteinExistence type="predicted"/>
<organism evidence="3 4">
    <name type="scientific">Donghicola eburneus</name>
    <dbReference type="NCBI Taxonomy" id="393278"/>
    <lineage>
        <taxon>Bacteria</taxon>
        <taxon>Pseudomonadati</taxon>
        <taxon>Pseudomonadota</taxon>
        <taxon>Alphaproteobacteria</taxon>
        <taxon>Rhodobacterales</taxon>
        <taxon>Roseobacteraceae</taxon>
        <taxon>Donghicola</taxon>
    </lineage>
</organism>
<feature type="compositionally biased region" description="Basic and acidic residues" evidence="1">
    <location>
        <begin position="51"/>
        <end position="69"/>
    </location>
</feature>
<dbReference type="AlphaFoldDB" id="A0A1M4MZT3"/>
<accession>A0A1M4MZT3</accession>
<evidence type="ECO:0000313" key="4">
    <source>
        <dbReference type="Proteomes" id="UP000184085"/>
    </source>
</evidence>
<gene>
    <name evidence="3" type="primary">fmdB</name>
    <name evidence="3" type="ORF">KARMA_1493</name>
</gene>
<reference evidence="4" key="1">
    <citation type="submission" date="2016-09" db="EMBL/GenBank/DDBJ databases">
        <authorList>
            <person name="Wibberg D."/>
        </authorList>
    </citation>
    <scope>NUCLEOTIDE SEQUENCE [LARGE SCALE GENOMIC DNA]</scope>
</reference>
<dbReference type="RefSeq" id="WP_072705944.1">
    <property type="nucleotide sequence ID" value="NZ_FMJB01000046.1"/>
</dbReference>
<evidence type="ECO:0000259" key="2">
    <source>
        <dbReference type="SMART" id="SM00834"/>
    </source>
</evidence>
<dbReference type="Proteomes" id="UP000184085">
    <property type="component" value="Unassembled WGS sequence"/>
</dbReference>
<dbReference type="SMART" id="SM00834">
    <property type="entry name" value="CxxC_CXXC_SSSS"/>
    <property type="match status" value="1"/>
</dbReference>
<name>A0A1M4MZT3_9RHOB</name>
<feature type="domain" description="Putative regulatory protein FmdB zinc ribbon" evidence="2">
    <location>
        <begin position="1"/>
        <end position="42"/>
    </location>
</feature>
<feature type="region of interest" description="Disordered" evidence="1">
    <location>
        <begin position="51"/>
        <end position="109"/>
    </location>
</feature>
<dbReference type="EMBL" id="FMJB01000046">
    <property type="protein sequence ID" value="SCM67295.1"/>
    <property type="molecule type" value="Genomic_DNA"/>
</dbReference>
<dbReference type="NCBIfam" id="TIGR02605">
    <property type="entry name" value="CxxC_CxxC_SSSS"/>
    <property type="match status" value="1"/>
</dbReference>
<sequence>MPYYDYLCEDCGPFTSHAPMSVFDQPCSCPTCAADAPRVLFTAPKIAGMDKGRRTAFETNERAQHEPKRSGHGAGCSCCSGSSKKSSGTLYRPDGSKSFPAKRPWMISH</sequence>